<gene>
    <name evidence="1" type="ORF">UFOPK2992_00787</name>
</gene>
<dbReference type="AntiFam" id="ANF00072">
    <property type="entry name" value="Shadow ORF (opposite TypA)"/>
</dbReference>
<sequence>MVTGIEVDEQLVHLVEHFFWACIAAVDLVDDDDGRQIERQCLLQHVAGLRQWALGRIDEQQHAVDHGEGAFDFATEVGVAGGVNEVDLGALPCDGSGLGENGDATLSLLVVAVHHAVNDRLMGCKGACCAQQGIDECGFTVVDVRDKGDIS</sequence>
<evidence type="ECO:0000313" key="1">
    <source>
        <dbReference type="EMBL" id="CAB4796824.1"/>
    </source>
</evidence>
<dbReference type="EMBL" id="CAFAAI010000118">
    <property type="protein sequence ID" value="CAB4796824.1"/>
    <property type="molecule type" value="Genomic_DNA"/>
</dbReference>
<name>A0A6J6XMG5_9ZZZZ</name>
<reference evidence="1" key="1">
    <citation type="submission" date="2020-05" db="EMBL/GenBank/DDBJ databases">
        <authorList>
            <person name="Chiriac C."/>
            <person name="Salcher M."/>
            <person name="Ghai R."/>
            <person name="Kavagutti S V."/>
        </authorList>
    </citation>
    <scope>NUCLEOTIDE SEQUENCE</scope>
</reference>
<proteinExistence type="predicted"/>
<accession>A0A6J6XMG5</accession>
<protein>
    <submittedName>
        <fullName evidence="1">Unannotated protein</fullName>
    </submittedName>
</protein>
<dbReference type="AlphaFoldDB" id="A0A6J6XMG5"/>
<organism evidence="1">
    <name type="scientific">freshwater metagenome</name>
    <dbReference type="NCBI Taxonomy" id="449393"/>
    <lineage>
        <taxon>unclassified sequences</taxon>
        <taxon>metagenomes</taxon>
        <taxon>ecological metagenomes</taxon>
    </lineage>
</organism>